<evidence type="ECO:0000313" key="3">
    <source>
        <dbReference type="EMBL" id="TVY73657.1"/>
    </source>
</evidence>
<organism evidence="3 4">
    <name type="scientific">Fusarium oxysporum f. sp. cubense</name>
    <dbReference type="NCBI Taxonomy" id="61366"/>
    <lineage>
        <taxon>Eukaryota</taxon>
        <taxon>Fungi</taxon>
        <taxon>Dikarya</taxon>
        <taxon>Ascomycota</taxon>
        <taxon>Pezizomycotina</taxon>
        <taxon>Sordariomycetes</taxon>
        <taxon>Hypocreomycetidae</taxon>
        <taxon>Hypocreales</taxon>
        <taxon>Nectriaceae</taxon>
        <taxon>Fusarium</taxon>
        <taxon>Fusarium oxysporum species complex</taxon>
    </lineage>
</organism>
<dbReference type="InterPro" id="IPR036361">
    <property type="entry name" value="SAP_dom_sf"/>
</dbReference>
<name>A0A559LHB9_FUSOC</name>
<protein>
    <recommendedName>
        <fullName evidence="2">SAP domain-containing protein</fullName>
    </recommendedName>
</protein>
<feature type="domain" description="SAP" evidence="2">
    <location>
        <begin position="65"/>
        <end position="99"/>
    </location>
</feature>
<dbReference type="Proteomes" id="UP000320707">
    <property type="component" value="Unassembled WGS sequence"/>
</dbReference>
<evidence type="ECO:0000259" key="2">
    <source>
        <dbReference type="PROSITE" id="PS50800"/>
    </source>
</evidence>
<reference evidence="3 4" key="1">
    <citation type="journal article" date="2019" name="Microbiol. Resour. Announc.">
        <title>High-quality draft genome sequence of Fusarium oxysporum f. sp. cubense strain 160527, a causal agent of Panama disease.</title>
        <authorList>
            <person name="Asai S."/>
            <person name="Ayukawa Y."/>
            <person name="Gan P."/>
            <person name="Masuda S."/>
            <person name="Komatsu K."/>
            <person name="Shirasu K."/>
            <person name="Arie T."/>
        </authorList>
    </citation>
    <scope>NUCLEOTIDE SEQUENCE [LARGE SCALE GENOMIC DNA]</scope>
    <source>
        <strain evidence="3 4">160527</strain>
    </source>
</reference>
<proteinExistence type="predicted"/>
<dbReference type="InterPro" id="IPR003034">
    <property type="entry name" value="SAP_dom"/>
</dbReference>
<dbReference type="Pfam" id="PF02037">
    <property type="entry name" value="SAP"/>
    <property type="match status" value="1"/>
</dbReference>
<dbReference type="AlphaFoldDB" id="A0A559LHB9"/>
<evidence type="ECO:0000256" key="1">
    <source>
        <dbReference type="SAM" id="MobiDB-lite"/>
    </source>
</evidence>
<evidence type="ECO:0000313" key="4">
    <source>
        <dbReference type="Proteomes" id="UP000320707"/>
    </source>
</evidence>
<comment type="caution">
    <text evidence="3">The sequence shown here is derived from an EMBL/GenBank/DDBJ whole genome shotgun (WGS) entry which is preliminary data.</text>
</comment>
<gene>
    <name evidence="3" type="ORF">Focb16_v004401</name>
</gene>
<sequence length="122" mass="14297">MSILPDGSEDSFIKIKGTKDEEIDFTGWEKIEEIKVEDDQPVDFLCDDEQLIEADDDELLLLTRYHEEVMTKVRDRLRGRGLKTSGKKAELIQRLRDHDKSFQSQVTREQSCIEVHQDKEED</sequence>
<accession>A0A559LHB9</accession>
<dbReference type="Gene3D" id="1.10.720.30">
    <property type="entry name" value="SAP domain"/>
    <property type="match status" value="1"/>
</dbReference>
<dbReference type="PROSITE" id="PS50800">
    <property type="entry name" value="SAP"/>
    <property type="match status" value="1"/>
</dbReference>
<dbReference type="SUPFAM" id="SSF68906">
    <property type="entry name" value="SAP domain"/>
    <property type="match status" value="1"/>
</dbReference>
<feature type="region of interest" description="Disordered" evidence="1">
    <location>
        <begin position="102"/>
        <end position="122"/>
    </location>
</feature>
<dbReference type="EMBL" id="SRMI01000003">
    <property type="protein sequence ID" value="TVY73657.1"/>
    <property type="molecule type" value="Genomic_DNA"/>
</dbReference>